<dbReference type="SMART" id="SM00895">
    <property type="entry name" value="FCD"/>
    <property type="match status" value="1"/>
</dbReference>
<dbReference type="GO" id="GO:0003677">
    <property type="term" value="F:DNA binding"/>
    <property type="evidence" value="ECO:0007669"/>
    <property type="project" value="UniProtKB-KW"/>
</dbReference>
<proteinExistence type="predicted"/>
<dbReference type="Gene3D" id="1.20.120.530">
    <property type="entry name" value="GntR ligand-binding domain-like"/>
    <property type="match status" value="1"/>
</dbReference>
<dbReference type="InterPro" id="IPR036388">
    <property type="entry name" value="WH-like_DNA-bd_sf"/>
</dbReference>
<accession>A0A317MS48</accession>
<dbReference type="SUPFAM" id="SSF46785">
    <property type="entry name" value="Winged helix' DNA-binding domain"/>
    <property type="match status" value="1"/>
</dbReference>
<evidence type="ECO:0000256" key="1">
    <source>
        <dbReference type="ARBA" id="ARBA00023015"/>
    </source>
</evidence>
<evidence type="ECO:0000313" key="6">
    <source>
        <dbReference type="Proteomes" id="UP000246569"/>
    </source>
</evidence>
<dbReference type="InterPro" id="IPR008920">
    <property type="entry name" value="TF_FadR/GntR_C"/>
</dbReference>
<reference evidence="5 6" key="1">
    <citation type="submission" date="2018-05" db="EMBL/GenBank/DDBJ databases">
        <title>Genomic Encyclopedia of Type Strains, Phase IV (KMG-IV): sequencing the most valuable type-strain genomes for metagenomic binning, comparative biology and taxonomic classification.</title>
        <authorList>
            <person name="Goeker M."/>
        </authorList>
    </citation>
    <scope>NUCLEOTIDE SEQUENCE [LARGE SCALE GENOMIC DNA]</scope>
    <source>
        <strain evidence="5 6">DSM 23606</strain>
    </source>
</reference>
<protein>
    <submittedName>
        <fullName evidence="5">GntR family transcriptional regulator</fullName>
    </submittedName>
</protein>
<dbReference type="SMART" id="SM00345">
    <property type="entry name" value="HTH_GNTR"/>
    <property type="match status" value="1"/>
</dbReference>
<feature type="domain" description="HTH gntR-type" evidence="4">
    <location>
        <begin position="15"/>
        <end position="82"/>
    </location>
</feature>
<dbReference type="PANTHER" id="PTHR43537:SF20">
    <property type="entry name" value="HTH-TYPE TRANSCRIPTIONAL REPRESSOR GLAR"/>
    <property type="match status" value="1"/>
</dbReference>
<gene>
    <name evidence="5" type="ORF">C7443_109113</name>
</gene>
<evidence type="ECO:0000313" key="5">
    <source>
        <dbReference type="EMBL" id="PWV59860.1"/>
    </source>
</evidence>
<dbReference type="Pfam" id="PF00392">
    <property type="entry name" value="GntR"/>
    <property type="match status" value="1"/>
</dbReference>
<keyword evidence="1" id="KW-0805">Transcription regulation</keyword>
<dbReference type="SUPFAM" id="SSF48008">
    <property type="entry name" value="GntR ligand-binding domain-like"/>
    <property type="match status" value="1"/>
</dbReference>
<evidence type="ECO:0000256" key="3">
    <source>
        <dbReference type="ARBA" id="ARBA00023163"/>
    </source>
</evidence>
<name>A0A317MS48_9GAMM</name>
<dbReference type="GO" id="GO:0003700">
    <property type="term" value="F:DNA-binding transcription factor activity"/>
    <property type="evidence" value="ECO:0007669"/>
    <property type="project" value="InterPro"/>
</dbReference>
<dbReference type="OrthoDB" id="9799812at2"/>
<dbReference type="InterPro" id="IPR011711">
    <property type="entry name" value="GntR_C"/>
</dbReference>
<dbReference type="RefSeq" id="WP_110019465.1">
    <property type="nucleotide sequence ID" value="NZ_QGTJ01000009.1"/>
</dbReference>
<evidence type="ECO:0000256" key="2">
    <source>
        <dbReference type="ARBA" id="ARBA00023125"/>
    </source>
</evidence>
<sequence length="245" mass="27377">MNAATPTEPNDAGSATLTDIAYSRLSDDILSGRLLPDTKLAIEHLRRDYGIGASPLREALSRLAADGLVTVIGQRGFRVAPATVADLRDITRLRILLETEALRESLCSGDEDWEAAVVAAWYRLSKIEPERGQRFPEWEQRNHEFHEALVAACRSPRLLQLRAALYDQHRRYRSIAVHYRSADRDVSGEHEAIYRACLERRIDDACELSRVHIQHTADLVAEVLAANSALPQPARGRGRPRKVAG</sequence>
<organism evidence="5 6">
    <name type="scientific">Plasticicumulans acidivorans</name>
    <dbReference type="NCBI Taxonomy" id="886464"/>
    <lineage>
        <taxon>Bacteria</taxon>
        <taxon>Pseudomonadati</taxon>
        <taxon>Pseudomonadota</taxon>
        <taxon>Gammaproteobacteria</taxon>
        <taxon>Candidatus Competibacteraceae</taxon>
        <taxon>Plasticicumulans</taxon>
    </lineage>
</organism>
<dbReference type="InterPro" id="IPR036390">
    <property type="entry name" value="WH_DNA-bd_sf"/>
</dbReference>
<dbReference type="PROSITE" id="PS50949">
    <property type="entry name" value="HTH_GNTR"/>
    <property type="match status" value="1"/>
</dbReference>
<dbReference type="Gene3D" id="1.10.10.10">
    <property type="entry name" value="Winged helix-like DNA-binding domain superfamily/Winged helix DNA-binding domain"/>
    <property type="match status" value="1"/>
</dbReference>
<evidence type="ECO:0000259" key="4">
    <source>
        <dbReference type="PROSITE" id="PS50949"/>
    </source>
</evidence>
<keyword evidence="2" id="KW-0238">DNA-binding</keyword>
<keyword evidence="3" id="KW-0804">Transcription</keyword>
<dbReference type="AlphaFoldDB" id="A0A317MS48"/>
<dbReference type="EMBL" id="QGTJ01000009">
    <property type="protein sequence ID" value="PWV59860.1"/>
    <property type="molecule type" value="Genomic_DNA"/>
</dbReference>
<dbReference type="Proteomes" id="UP000246569">
    <property type="component" value="Unassembled WGS sequence"/>
</dbReference>
<comment type="caution">
    <text evidence="5">The sequence shown here is derived from an EMBL/GenBank/DDBJ whole genome shotgun (WGS) entry which is preliminary data.</text>
</comment>
<dbReference type="InterPro" id="IPR000524">
    <property type="entry name" value="Tscrpt_reg_HTH_GntR"/>
</dbReference>
<dbReference type="PANTHER" id="PTHR43537">
    <property type="entry name" value="TRANSCRIPTIONAL REGULATOR, GNTR FAMILY"/>
    <property type="match status" value="1"/>
</dbReference>
<dbReference type="Pfam" id="PF07729">
    <property type="entry name" value="FCD"/>
    <property type="match status" value="1"/>
</dbReference>
<keyword evidence="6" id="KW-1185">Reference proteome</keyword>